<organism evidence="2 3">
    <name type="scientific">Cucumis melo var. makuwa</name>
    <name type="common">Oriental melon</name>
    <dbReference type="NCBI Taxonomy" id="1194695"/>
    <lineage>
        <taxon>Eukaryota</taxon>
        <taxon>Viridiplantae</taxon>
        <taxon>Streptophyta</taxon>
        <taxon>Embryophyta</taxon>
        <taxon>Tracheophyta</taxon>
        <taxon>Spermatophyta</taxon>
        <taxon>Magnoliopsida</taxon>
        <taxon>eudicotyledons</taxon>
        <taxon>Gunneridae</taxon>
        <taxon>Pentapetalae</taxon>
        <taxon>rosids</taxon>
        <taxon>fabids</taxon>
        <taxon>Cucurbitales</taxon>
        <taxon>Cucurbitaceae</taxon>
        <taxon>Benincaseae</taxon>
        <taxon>Cucumis</taxon>
    </lineage>
</organism>
<sequence>MAPRKVISKGTIANGSYTGLVTQNDLKRSMQEQEQDKESHLEVVSVMMVDVTAETAMAEMERKINFLMKIVEKQDHEIAALKYQMKACETSESSKTSAVKADDKGKIVLQEN</sequence>
<feature type="region of interest" description="Disordered" evidence="1">
    <location>
        <begin position="91"/>
        <end position="112"/>
    </location>
</feature>
<comment type="caution">
    <text evidence="2">The sequence shown here is derived from an EMBL/GenBank/DDBJ whole genome shotgun (WGS) entry which is preliminary data.</text>
</comment>
<gene>
    <name evidence="2" type="ORF">E5676_scaffold208G00050</name>
</gene>
<evidence type="ECO:0000313" key="2">
    <source>
        <dbReference type="EMBL" id="TYK29790.1"/>
    </source>
</evidence>
<protein>
    <submittedName>
        <fullName evidence="2">Ty3-gypsy retrotransposon protein</fullName>
    </submittedName>
</protein>
<dbReference type="AlphaFoldDB" id="A0A5D3E2J8"/>
<dbReference type="EMBL" id="SSTD01001237">
    <property type="protein sequence ID" value="TYK29790.1"/>
    <property type="molecule type" value="Genomic_DNA"/>
</dbReference>
<evidence type="ECO:0000256" key="1">
    <source>
        <dbReference type="SAM" id="MobiDB-lite"/>
    </source>
</evidence>
<reference evidence="2 3" key="1">
    <citation type="submission" date="2019-08" db="EMBL/GenBank/DDBJ databases">
        <title>Draft genome sequences of two oriental melons (Cucumis melo L. var makuwa).</title>
        <authorList>
            <person name="Kwon S.-Y."/>
        </authorList>
    </citation>
    <scope>NUCLEOTIDE SEQUENCE [LARGE SCALE GENOMIC DNA]</scope>
    <source>
        <strain evidence="3">cv. Chang Bougi</strain>
        <tissue evidence="2">Leaf</tissue>
    </source>
</reference>
<accession>A0A5D3E2J8</accession>
<dbReference type="Proteomes" id="UP000321947">
    <property type="component" value="Unassembled WGS sequence"/>
</dbReference>
<proteinExistence type="predicted"/>
<name>A0A5D3E2J8_CUCMM</name>
<evidence type="ECO:0000313" key="3">
    <source>
        <dbReference type="Proteomes" id="UP000321947"/>
    </source>
</evidence>